<feature type="region of interest" description="Disordered" evidence="1">
    <location>
        <begin position="65"/>
        <end position="117"/>
    </location>
</feature>
<keyword evidence="2" id="KW-1133">Transmembrane helix</keyword>
<comment type="caution">
    <text evidence="3">The sequence shown here is derived from an EMBL/GenBank/DDBJ whole genome shotgun (WGS) entry which is preliminary data.</text>
</comment>
<organism evidence="3 4">
    <name type="scientific">Paractinoplanes bogorensis</name>
    <dbReference type="NCBI Taxonomy" id="1610840"/>
    <lineage>
        <taxon>Bacteria</taxon>
        <taxon>Bacillati</taxon>
        <taxon>Actinomycetota</taxon>
        <taxon>Actinomycetes</taxon>
        <taxon>Micromonosporales</taxon>
        <taxon>Micromonosporaceae</taxon>
        <taxon>Paractinoplanes</taxon>
    </lineage>
</organism>
<name>A0ABS5YMJ4_9ACTN</name>
<keyword evidence="2" id="KW-0472">Membrane</keyword>
<evidence type="ECO:0000313" key="4">
    <source>
        <dbReference type="Proteomes" id="UP001519654"/>
    </source>
</evidence>
<dbReference type="Proteomes" id="UP001519654">
    <property type="component" value="Unassembled WGS sequence"/>
</dbReference>
<reference evidence="3 4" key="1">
    <citation type="submission" date="2021-06" db="EMBL/GenBank/DDBJ databases">
        <title>Actinoplanes lichenicola sp. nov., and Actinoplanes ovalisporus sp. nov., isolated from lichen in Thailand.</title>
        <authorList>
            <person name="Saeng-In P."/>
            <person name="Kanchanasin P."/>
            <person name="Yuki M."/>
            <person name="Kudo T."/>
            <person name="Ohkuma M."/>
            <person name="Phongsopitanun W."/>
            <person name="Tanasupawat S."/>
        </authorList>
    </citation>
    <scope>NUCLEOTIDE SEQUENCE [LARGE SCALE GENOMIC DNA]</scope>
    <source>
        <strain evidence="3 4">NBRC 110975</strain>
    </source>
</reference>
<feature type="transmembrane region" description="Helical" evidence="2">
    <location>
        <begin position="33"/>
        <end position="54"/>
    </location>
</feature>
<accession>A0ABS5YMJ4</accession>
<dbReference type="RefSeq" id="WP_215787476.1">
    <property type="nucleotide sequence ID" value="NZ_JAHKKG010000004.1"/>
</dbReference>
<keyword evidence="4" id="KW-1185">Reference proteome</keyword>
<feature type="compositionally biased region" description="Pro residues" evidence="1">
    <location>
        <begin position="65"/>
        <end position="107"/>
    </location>
</feature>
<dbReference type="EMBL" id="JAHKKG010000004">
    <property type="protein sequence ID" value="MBU2664667.1"/>
    <property type="molecule type" value="Genomic_DNA"/>
</dbReference>
<proteinExistence type="predicted"/>
<keyword evidence="2" id="KW-0812">Transmembrane</keyword>
<protein>
    <submittedName>
        <fullName evidence="3">Uncharacterized protein</fullName>
    </submittedName>
</protein>
<gene>
    <name evidence="3" type="ORF">KOI35_14280</name>
</gene>
<evidence type="ECO:0000256" key="2">
    <source>
        <dbReference type="SAM" id="Phobius"/>
    </source>
</evidence>
<sequence>MPDPLFRRLFAETENTAWESVHRVRSRARRRTSIGIGAVGAVVAIGLVAGGVAIGSAPSAPVAGPPLPAPSPSSPSSSPSPLPSGAPSPPPSTAPPPSWPPATPSSTPPADVTPAMMLQPSDVGAGYVPSAVGTDGDWSAEFTLGAIGCLGGSKPEAVTGRVQSLRKGPEVFVLQETTVTTPGGAAAYLADVTDRVRRCKPAPGQSVRIADTDFAGDESVLLVFHLGAGSDTKIVLAFQDDLLTEIFVKPNPSDTAIRKLGVRAVARF</sequence>
<evidence type="ECO:0000256" key="1">
    <source>
        <dbReference type="SAM" id="MobiDB-lite"/>
    </source>
</evidence>
<evidence type="ECO:0000313" key="3">
    <source>
        <dbReference type="EMBL" id="MBU2664667.1"/>
    </source>
</evidence>